<dbReference type="Proteomes" id="UP001383192">
    <property type="component" value="Unassembled WGS sequence"/>
</dbReference>
<dbReference type="EMBL" id="JAYKXP010000042">
    <property type="protein sequence ID" value="KAK7038829.1"/>
    <property type="molecule type" value="Genomic_DNA"/>
</dbReference>
<evidence type="ECO:0000256" key="3">
    <source>
        <dbReference type="ARBA" id="ARBA00010514"/>
    </source>
</evidence>
<proteinExistence type="inferred from homology"/>
<evidence type="ECO:0000256" key="4">
    <source>
        <dbReference type="ARBA" id="ARBA00022792"/>
    </source>
</evidence>
<dbReference type="AlphaFoldDB" id="A0AAW0CJD0"/>
<evidence type="ECO:0000256" key="1">
    <source>
        <dbReference type="ARBA" id="ARBA00004434"/>
    </source>
</evidence>
<feature type="transmembrane region" description="Helical" evidence="7">
    <location>
        <begin position="63"/>
        <end position="82"/>
    </location>
</feature>
<evidence type="ECO:0000313" key="9">
    <source>
        <dbReference type="Proteomes" id="UP001383192"/>
    </source>
</evidence>
<keyword evidence="5 7" id="KW-0496">Mitochondrion</keyword>
<comment type="caution">
    <text evidence="8">The sequence shown here is derived from an EMBL/GenBank/DDBJ whole genome shotgun (WGS) entry which is preliminary data.</text>
</comment>
<keyword evidence="9" id="KW-1185">Reference proteome</keyword>
<keyword evidence="7" id="KW-1133">Transmembrane helix</keyword>
<sequence>MSLLQVSPRLMLARSNTLPAVKAINRGMVQGTRPSGPGPSHVTATTDHLPFSYGSKKSFLTKLGVFASAAFGLPFAAIYVHWCDLSFSVSIPD</sequence>
<dbReference type="GO" id="GO:0005743">
    <property type="term" value="C:mitochondrial inner membrane"/>
    <property type="evidence" value="ECO:0007669"/>
    <property type="project" value="UniProtKB-SubCell"/>
</dbReference>
<comment type="similarity">
    <text evidence="3 7">Belongs to the cytochrome c oxidase VIIc family.</text>
</comment>
<keyword evidence="6 7" id="KW-0472">Membrane</keyword>
<gene>
    <name evidence="8" type="ORF">VNI00_010459</name>
</gene>
<keyword evidence="7" id="KW-0812">Transmembrane</keyword>
<evidence type="ECO:0000256" key="2">
    <source>
        <dbReference type="ARBA" id="ARBA00004673"/>
    </source>
</evidence>
<dbReference type="Pfam" id="PF02935">
    <property type="entry name" value="COX7C"/>
    <property type="match status" value="1"/>
</dbReference>
<organism evidence="8 9">
    <name type="scientific">Paramarasmius palmivorus</name>
    <dbReference type="NCBI Taxonomy" id="297713"/>
    <lineage>
        <taxon>Eukaryota</taxon>
        <taxon>Fungi</taxon>
        <taxon>Dikarya</taxon>
        <taxon>Basidiomycota</taxon>
        <taxon>Agaricomycotina</taxon>
        <taxon>Agaricomycetes</taxon>
        <taxon>Agaricomycetidae</taxon>
        <taxon>Agaricales</taxon>
        <taxon>Marasmiineae</taxon>
        <taxon>Marasmiaceae</taxon>
        <taxon>Paramarasmius</taxon>
    </lineage>
</organism>
<name>A0AAW0CJD0_9AGAR</name>
<evidence type="ECO:0000256" key="6">
    <source>
        <dbReference type="ARBA" id="ARBA00023136"/>
    </source>
</evidence>
<reference evidence="8 9" key="1">
    <citation type="submission" date="2024-01" db="EMBL/GenBank/DDBJ databases">
        <title>A draft genome for a cacao thread blight-causing isolate of Paramarasmius palmivorus.</title>
        <authorList>
            <person name="Baruah I.K."/>
            <person name="Bukari Y."/>
            <person name="Amoako-Attah I."/>
            <person name="Meinhardt L.W."/>
            <person name="Bailey B.A."/>
            <person name="Cohen S.P."/>
        </authorList>
    </citation>
    <scope>NUCLEOTIDE SEQUENCE [LARGE SCALE GENOMIC DNA]</scope>
    <source>
        <strain evidence="8 9">GH-12</strain>
    </source>
</reference>
<comment type="subunit">
    <text evidence="7">Component of the cytochrome c oxidase (complex IV, CIV), a multisubunit enzyme composed of a catalytic core of 3 subunits and several supernumerary subunits. The complex exists as a monomer or a dimer and forms supercomplexes (SCs) in the inner mitochondrial membrane with ubiquinol-cytochrome c oxidoreductase (cytochrome b-c1 complex, complex III, CIII).</text>
</comment>
<comment type="function">
    <text evidence="7">Component of the cytochrome c oxidase, the last enzyme in the mitochondrial electron transport chain which drives oxidative phosphorylation. The respiratory chain contains 3 multisubunit complexes succinate dehydrogenase (complex II, CII), ubiquinol-cytochrome c oxidoreductase (cytochrome b-c1 complex, complex III, CIII) and cytochrome c oxidase (complex IV, CIV), that cooperate to transfer electrons derived from NADH and succinate to molecular oxygen, creating an electrochemical gradient over the inner membrane that drives transmembrane transport and the ATP synthase. Cytochrome c oxidase is the component of the respiratory chain that catalyzes the reduction of oxygen to water. Electrons originating from reduced cytochrome c in the intermembrane space (IMS) are transferred via the dinuclear copper A center (CU(A)) of subunit 2 and heme A of subunit 1 to the active site in subunit 1, a binuclear center (BNC) formed by heme A3 and copper B (CU(B)). The BNC reduces molecular oxygen to 2 water molecules using 4 electrons from cytochrome c in the IMS and 4 protons from the mitochondrial matrix.</text>
</comment>
<comment type="subcellular location">
    <subcellularLocation>
        <location evidence="1 7">Mitochondrion inner membrane</location>
        <topology evidence="1 7">Single-pass membrane protein</topology>
    </subcellularLocation>
</comment>
<comment type="pathway">
    <text evidence="2 7">Energy metabolism; oxidative phosphorylation.</text>
</comment>
<keyword evidence="7" id="KW-0809">Transit peptide</keyword>
<evidence type="ECO:0000313" key="8">
    <source>
        <dbReference type="EMBL" id="KAK7038829.1"/>
    </source>
</evidence>
<keyword evidence="4 7" id="KW-0999">Mitochondrion inner membrane</keyword>
<protein>
    <recommendedName>
        <fullName evidence="7">Cytochrome c oxidase subunit 8, mitochondrial</fullName>
    </recommendedName>
    <alternativeName>
        <fullName evidence="7">Cytochrome c oxidase polypeptide VIII</fullName>
    </alternativeName>
</protein>
<evidence type="ECO:0000256" key="5">
    <source>
        <dbReference type="ARBA" id="ARBA00023128"/>
    </source>
</evidence>
<dbReference type="GO" id="GO:0006123">
    <property type="term" value="P:mitochondrial electron transport, cytochrome c to oxygen"/>
    <property type="evidence" value="ECO:0007669"/>
    <property type="project" value="UniProtKB-UniRule"/>
</dbReference>
<accession>A0AAW0CJD0</accession>
<dbReference type="Gene3D" id="4.10.49.10">
    <property type="entry name" value="Cytochrome c oxidase subunit VIIc"/>
    <property type="match status" value="1"/>
</dbReference>
<dbReference type="GO" id="GO:0045277">
    <property type="term" value="C:respiratory chain complex IV"/>
    <property type="evidence" value="ECO:0007669"/>
    <property type="project" value="UniProtKB-UniRule"/>
</dbReference>
<dbReference type="InterPro" id="IPR036636">
    <property type="entry name" value="COX7C/Cox8_sf"/>
</dbReference>
<dbReference type="InterPro" id="IPR004202">
    <property type="entry name" value="COX7C/Cox8"/>
</dbReference>
<evidence type="ECO:0000256" key="7">
    <source>
        <dbReference type="RuleBase" id="RU368123"/>
    </source>
</evidence>